<keyword evidence="8" id="KW-1185">Reference proteome</keyword>
<feature type="transmembrane region" description="Helical" evidence="6">
    <location>
        <begin position="205"/>
        <end position="228"/>
    </location>
</feature>
<proteinExistence type="predicted"/>
<name>A0ABU8SJ50_9LACO</name>
<evidence type="ECO:0000313" key="8">
    <source>
        <dbReference type="Proteomes" id="UP001370590"/>
    </source>
</evidence>
<organism evidence="7 8">
    <name type="scientific">Nicoliella lavandulae</name>
    <dbReference type="NCBI Taxonomy" id="3082954"/>
    <lineage>
        <taxon>Bacteria</taxon>
        <taxon>Bacillati</taxon>
        <taxon>Bacillota</taxon>
        <taxon>Bacilli</taxon>
        <taxon>Lactobacillales</taxon>
        <taxon>Lactobacillaceae</taxon>
        <taxon>Nicoliella</taxon>
    </lineage>
</organism>
<accession>A0ABU8SJ50</accession>
<feature type="transmembrane region" description="Helical" evidence="6">
    <location>
        <begin position="172"/>
        <end position="196"/>
    </location>
</feature>
<evidence type="ECO:0000256" key="3">
    <source>
        <dbReference type="ARBA" id="ARBA00022692"/>
    </source>
</evidence>
<feature type="transmembrane region" description="Helical" evidence="6">
    <location>
        <begin position="132"/>
        <end position="152"/>
    </location>
</feature>
<keyword evidence="4 6" id="KW-1133">Transmembrane helix</keyword>
<evidence type="ECO:0000313" key="7">
    <source>
        <dbReference type="EMBL" id="MEJ6399595.1"/>
    </source>
</evidence>
<dbReference type="NCBIfam" id="TIGR00765">
    <property type="entry name" value="yihY_not_rbn"/>
    <property type="match status" value="1"/>
</dbReference>
<gene>
    <name evidence="7" type="ORF">R4146_00095</name>
</gene>
<dbReference type="PANTHER" id="PTHR30213">
    <property type="entry name" value="INNER MEMBRANE PROTEIN YHJD"/>
    <property type="match status" value="1"/>
</dbReference>
<reference evidence="7 8" key="1">
    <citation type="submission" date="2023-10" db="EMBL/GenBank/DDBJ databases">
        <title>Nicoliella lavandulae sp. nov. isolated from Lavandula angustifolia flowers.</title>
        <authorList>
            <person name="Alcantara C."/>
            <person name="Zuniga M."/>
            <person name="Landete J.M."/>
            <person name="Monedero V."/>
        </authorList>
    </citation>
    <scope>NUCLEOTIDE SEQUENCE [LARGE SCALE GENOMIC DNA]</scope>
    <source>
        <strain evidence="7 8">Es01</strain>
    </source>
</reference>
<dbReference type="InterPro" id="IPR017039">
    <property type="entry name" value="Virul_fac_BrkB"/>
</dbReference>
<dbReference type="RefSeq" id="WP_339959447.1">
    <property type="nucleotide sequence ID" value="NZ_JAWMWH010000001.1"/>
</dbReference>
<keyword evidence="3 6" id="KW-0812">Transmembrane</keyword>
<evidence type="ECO:0000256" key="4">
    <source>
        <dbReference type="ARBA" id="ARBA00022989"/>
    </source>
</evidence>
<feature type="transmembrane region" description="Helical" evidence="6">
    <location>
        <begin position="240"/>
        <end position="268"/>
    </location>
</feature>
<evidence type="ECO:0000256" key="1">
    <source>
        <dbReference type="ARBA" id="ARBA00004651"/>
    </source>
</evidence>
<feature type="transmembrane region" description="Helical" evidence="6">
    <location>
        <begin position="33"/>
        <end position="55"/>
    </location>
</feature>
<protein>
    <submittedName>
        <fullName evidence="7">YihY/virulence factor BrkB family protein</fullName>
    </submittedName>
</protein>
<dbReference type="PANTHER" id="PTHR30213:SF0">
    <property type="entry name" value="UPF0761 MEMBRANE PROTEIN YIHY"/>
    <property type="match status" value="1"/>
</dbReference>
<keyword evidence="5 6" id="KW-0472">Membrane</keyword>
<sequence length="291" mass="32913">MINKLVPVKLRPLVKSFLKHYKDANISDSAVVVAYYLLLSIFPLLFILGSILSFANISSMDITNYLHPFLPPQINETLSPIITTALSGGGKQLSVGIIITIWSASRVTAALKRTVDNAYGVVNERGAFITRIFSFLWMMLIIVGITLVLIFFNLSNRFVLRFLHVPDFVFEFIGMIRVPVSITFLFLILMFMYYLVPAAATKFKYVWLGTLTATVGMILLSQGFSLYLTYFAKSFSTYKALGTFIILMFWLYFIGTLILIGAVINATFQEMKMGKLRHKAIKEHIKKPLNN</sequence>
<evidence type="ECO:0000256" key="5">
    <source>
        <dbReference type="ARBA" id="ARBA00023136"/>
    </source>
</evidence>
<dbReference type="Proteomes" id="UP001370590">
    <property type="component" value="Unassembled WGS sequence"/>
</dbReference>
<dbReference type="PIRSF" id="PIRSF035875">
    <property type="entry name" value="RNase_BN"/>
    <property type="match status" value="1"/>
</dbReference>
<evidence type="ECO:0000256" key="6">
    <source>
        <dbReference type="SAM" id="Phobius"/>
    </source>
</evidence>
<comment type="caution">
    <text evidence="7">The sequence shown here is derived from an EMBL/GenBank/DDBJ whole genome shotgun (WGS) entry which is preliminary data.</text>
</comment>
<comment type="subcellular location">
    <subcellularLocation>
        <location evidence="1">Cell membrane</location>
        <topology evidence="1">Multi-pass membrane protein</topology>
    </subcellularLocation>
</comment>
<keyword evidence="2" id="KW-1003">Cell membrane</keyword>
<evidence type="ECO:0000256" key="2">
    <source>
        <dbReference type="ARBA" id="ARBA00022475"/>
    </source>
</evidence>
<dbReference type="Pfam" id="PF03631">
    <property type="entry name" value="Virul_fac_BrkB"/>
    <property type="match status" value="1"/>
</dbReference>
<dbReference type="EMBL" id="JAWMWH010000001">
    <property type="protein sequence ID" value="MEJ6399595.1"/>
    <property type="molecule type" value="Genomic_DNA"/>
</dbReference>